<sequence length="196" mass="21024">MTARFANLTKVPNEPAAKFLAKSNLTLDTKVTAPTSAPVDVVLKELAEAEKSDIDMLRLLAAILPVRERVWWACLAARDIIGPGVESETPSVRAAEAWVFRPTDENREAAIVSLDQATVKDLTRHCAMAVAYCDDTLGPGEMAEFPAPPGASALAAFSMNLEALVAHRADWDGHLHILIDRALDIARGGNGKGEKA</sequence>
<name>A0A1M5PHU8_9RHOB</name>
<dbReference type="STRING" id="996342.SAMN05443551_1306"/>
<protein>
    <submittedName>
        <fullName evidence="1">Uncharacterized protein</fullName>
    </submittedName>
</protein>
<dbReference type="InterPro" id="IPR053855">
    <property type="entry name" value="DUF6931"/>
</dbReference>
<organism evidence="1 2">
    <name type="scientific">Marivita hallyeonensis</name>
    <dbReference type="NCBI Taxonomy" id="996342"/>
    <lineage>
        <taxon>Bacteria</taxon>
        <taxon>Pseudomonadati</taxon>
        <taxon>Pseudomonadota</taxon>
        <taxon>Alphaproteobacteria</taxon>
        <taxon>Rhodobacterales</taxon>
        <taxon>Roseobacteraceae</taxon>
        <taxon>Marivita</taxon>
    </lineage>
</organism>
<evidence type="ECO:0000313" key="1">
    <source>
        <dbReference type="EMBL" id="SHH01345.1"/>
    </source>
</evidence>
<accession>A0A1M5PHU8</accession>
<keyword evidence="2" id="KW-1185">Reference proteome</keyword>
<dbReference type="EMBL" id="FQXC01000001">
    <property type="protein sequence ID" value="SHH01345.1"/>
    <property type="molecule type" value="Genomic_DNA"/>
</dbReference>
<reference evidence="1 2" key="1">
    <citation type="submission" date="2016-11" db="EMBL/GenBank/DDBJ databases">
        <authorList>
            <person name="Jaros S."/>
            <person name="Januszkiewicz K."/>
            <person name="Wedrychowicz H."/>
        </authorList>
    </citation>
    <scope>NUCLEOTIDE SEQUENCE [LARGE SCALE GENOMIC DNA]</scope>
    <source>
        <strain evidence="1 2">DSM 29431</strain>
    </source>
</reference>
<evidence type="ECO:0000313" key="2">
    <source>
        <dbReference type="Proteomes" id="UP000184221"/>
    </source>
</evidence>
<dbReference type="Proteomes" id="UP000184221">
    <property type="component" value="Unassembled WGS sequence"/>
</dbReference>
<gene>
    <name evidence="1" type="ORF">SAMN05443551_1306</name>
</gene>
<dbReference type="OrthoDB" id="5572566at2"/>
<dbReference type="AlphaFoldDB" id="A0A1M5PHU8"/>
<proteinExistence type="predicted"/>
<dbReference type="Pfam" id="PF22011">
    <property type="entry name" value="DUF6931"/>
    <property type="match status" value="1"/>
</dbReference>